<sequence>MIESVVSSLIATGLAKAGSHGKEYYEDALSEDFSEDLSEIGEDFNRSLRDSVTERIENQNIEQISGIGEQWTVVERRLGAETQLDFSDEDAAIEEITDAILYAVGPEARVRSWIRRSVKEAVAETYTEAVQDFKQRIAGTDRADLLGFANDEELLEQCSAIEAKIGNILQLLQRRQYYTLFDGTPEGFEQARRELTSENIEFVDREILPEDIEAYRLLLIGRKGVGKSRTLAELTRRIDSDEISHIIIPSEGFDSREDIGAIEQESFSGDVLLLWDDIHKISEEGEDATVLSLVKKLENILDNQGYSLRVLVASRSERLDQLPGSLNDPDSFWYEFEQIELPPLDPKVLVEILRRTLEHYEVEASEDVVREFVAKALQTDPSPFYVVSVVGLADNELTEEDIERLPETALEVWEYQYGQLREEPQRILRTIELLSLTGSPFYKSLVEGAYRKVFNRPAPEYGFRDPVEPLLNQQWITLSDSDTDPFKGETEYRVHDIQIEAIQHPVDNALEPFSNYLLSELRADLPEAENERRVSTHRQFANQVSELGTEESSEIATVHYQYILQSIDSDDTATRIFFGRHLKNQGETKKATEKFNFAIESLTEEIENGRNDPAIYAIRGMTR</sequence>
<dbReference type="EMBL" id="FOYN01000004">
    <property type="protein sequence ID" value="SFR54772.1"/>
    <property type="molecule type" value="Genomic_DNA"/>
</dbReference>
<organism evidence="1 2">
    <name type="scientific">Halorubrum sodomense</name>
    <dbReference type="NCBI Taxonomy" id="35743"/>
    <lineage>
        <taxon>Archaea</taxon>
        <taxon>Methanobacteriati</taxon>
        <taxon>Methanobacteriota</taxon>
        <taxon>Stenosarchaea group</taxon>
        <taxon>Halobacteria</taxon>
        <taxon>Halobacteriales</taxon>
        <taxon>Haloferacaceae</taxon>
        <taxon>Halorubrum</taxon>
    </lineage>
</organism>
<evidence type="ECO:0000313" key="2">
    <source>
        <dbReference type="Proteomes" id="UP000198932"/>
    </source>
</evidence>
<dbReference type="RefSeq" id="WP_143103875.1">
    <property type="nucleotide sequence ID" value="NZ_FOYN01000004.1"/>
</dbReference>
<accession>A0A1I6HJY0</accession>
<dbReference type="Proteomes" id="UP000198932">
    <property type="component" value="Unassembled WGS sequence"/>
</dbReference>
<keyword evidence="2" id="KW-1185">Reference proteome</keyword>
<proteinExistence type="predicted"/>
<name>A0A1I6HJY0_HALSD</name>
<protein>
    <submittedName>
        <fullName evidence="1">Uncharacterized protein</fullName>
    </submittedName>
</protein>
<dbReference type="Gene3D" id="3.40.50.300">
    <property type="entry name" value="P-loop containing nucleotide triphosphate hydrolases"/>
    <property type="match status" value="1"/>
</dbReference>
<gene>
    <name evidence="1" type="ORF">SAMN04487937_2700</name>
</gene>
<dbReference type="OrthoDB" id="116661at2157"/>
<evidence type="ECO:0000313" key="1">
    <source>
        <dbReference type="EMBL" id="SFR54772.1"/>
    </source>
</evidence>
<dbReference type="SUPFAM" id="SSF52540">
    <property type="entry name" value="P-loop containing nucleoside triphosphate hydrolases"/>
    <property type="match status" value="1"/>
</dbReference>
<dbReference type="AlphaFoldDB" id="A0A1I6HJY0"/>
<dbReference type="InterPro" id="IPR027417">
    <property type="entry name" value="P-loop_NTPase"/>
</dbReference>
<feature type="non-terminal residue" evidence="1">
    <location>
        <position position="623"/>
    </location>
</feature>
<reference evidence="2" key="1">
    <citation type="submission" date="2016-10" db="EMBL/GenBank/DDBJ databases">
        <authorList>
            <person name="Varghese N."/>
            <person name="Submissions S."/>
        </authorList>
    </citation>
    <scope>NUCLEOTIDE SEQUENCE [LARGE SCALE GENOMIC DNA]</scope>
    <source>
        <strain evidence="2">RD 26</strain>
    </source>
</reference>